<feature type="compositionally biased region" description="Low complexity" evidence="1">
    <location>
        <begin position="43"/>
        <end position="54"/>
    </location>
</feature>
<dbReference type="OrthoDB" id="10451657at2759"/>
<name>A0A517L206_9PEZI</name>
<proteinExistence type="predicted"/>
<organism evidence="2 3">
    <name type="scientific">Venturia effusa</name>
    <dbReference type="NCBI Taxonomy" id="50376"/>
    <lineage>
        <taxon>Eukaryota</taxon>
        <taxon>Fungi</taxon>
        <taxon>Dikarya</taxon>
        <taxon>Ascomycota</taxon>
        <taxon>Pezizomycotina</taxon>
        <taxon>Dothideomycetes</taxon>
        <taxon>Pleosporomycetidae</taxon>
        <taxon>Venturiales</taxon>
        <taxon>Venturiaceae</taxon>
        <taxon>Venturia</taxon>
    </lineage>
</organism>
<dbReference type="Proteomes" id="UP000316270">
    <property type="component" value="Chromosome 3"/>
</dbReference>
<gene>
    <name evidence="2" type="ORF">FKW77_009535</name>
</gene>
<evidence type="ECO:0000256" key="1">
    <source>
        <dbReference type="SAM" id="MobiDB-lite"/>
    </source>
</evidence>
<dbReference type="AlphaFoldDB" id="A0A517L206"/>
<evidence type="ECO:0000313" key="3">
    <source>
        <dbReference type="Proteomes" id="UP000316270"/>
    </source>
</evidence>
<dbReference type="EMBL" id="CP042187">
    <property type="protein sequence ID" value="QDS69669.1"/>
    <property type="molecule type" value="Genomic_DNA"/>
</dbReference>
<reference evidence="2 3" key="1">
    <citation type="submission" date="2019-07" db="EMBL/GenBank/DDBJ databases">
        <title>Finished genome of Venturia effusa.</title>
        <authorList>
            <person name="Young C.A."/>
            <person name="Cox M.P."/>
            <person name="Ganley A.R.D."/>
            <person name="David W.J."/>
        </authorList>
    </citation>
    <scope>NUCLEOTIDE SEQUENCE [LARGE SCALE GENOMIC DNA]</scope>
    <source>
        <strain evidence="3">albino</strain>
    </source>
</reference>
<accession>A0A517L206</accession>
<evidence type="ECO:0000313" key="2">
    <source>
        <dbReference type="EMBL" id="QDS69669.1"/>
    </source>
</evidence>
<dbReference type="STRING" id="50376.A0A517L206"/>
<keyword evidence="3" id="KW-1185">Reference proteome</keyword>
<feature type="region of interest" description="Disordered" evidence="1">
    <location>
        <begin position="1"/>
        <end position="78"/>
    </location>
</feature>
<sequence length="360" mass="38386">MSVICSQAPKRKLDSVDASATTNACKRKKLVPSKLSSSISDKPTSSESSSQAAPQPQPKPCAWGQGGKTGASLFDTTSKASAKPPVAVIPVKTGPQVAPPANAPVAWAKTSPIKVARINLPAKGLKTASGNVQPQQVQPQSSVSAAISGSQCSASLATLPPKPAPASLPARGPTVGQICWLPHQSAVAAGEPIHQHPDFKNNSRAFGHPCLVTEGPDAKGYLTCFQSTSFGQAGGLMTKYADKGSKSMAGQRNRWLLIDCNGKTANHDNQPLLSYEPHFSGRMQKTTYVNCEKWFKIRPCDLTTKGPVPMLCDDHAKRSPQQPWSHAMNDKDKLNSRQLHSAVPWIQALDSDNRHPNHDT</sequence>
<protein>
    <submittedName>
        <fullName evidence="2">Uncharacterized protein</fullName>
    </submittedName>
</protein>